<accession>A0A1W0A3F7</accession>
<evidence type="ECO:0000313" key="2">
    <source>
        <dbReference type="EMBL" id="OQS04580.1"/>
    </source>
</evidence>
<dbReference type="AlphaFoldDB" id="A0A1W0A3F7"/>
<organism evidence="2 3">
    <name type="scientific">Thraustotheca clavata</name>
    <dbReference type="NCBI Taxonomy" id="74557"/>
    <lineage>
        <taxon>Eukaryota</taxon>
        <taxon>Sar</taxon>
        <taxon>Stramenopiles</taxon>
        <taxon>Oomycota</taxon>
        <taxon>Saprolegniomycetes</taxon>
        <taxon>Saprolegniales</taxon>
        <taxon>Achlyaceae</taxon>
        <taxon>Thraustotheca</taxon>
    </lineage>
</organism>
<name>A0A1W0A3F7_9STRA</name>
<evidence type="ECO:0000313" key="3">
    <source>
        <dbReference type="Proteomes" id="UP000243217"/>
    </source>
</evidence>
<dbReference type="EMBL" id="JNBS01000590">
    <property type="protein sequence ID" value="OQS04580.1"/>
    <property type="molecule type" value="Genomic_DNA"/>
</dbReference>
<reference evidence="2 3" key="1">
    <citation type="journal article" date="2014" name="Genome Biol. Evol.">
        <title>The secreted proteins of Achlya hypogyna and Thraustotheca clavata identify the ancestral oomycete secretome and reveal gene acquisitions by horizontal gene transfer.</title>
        <authorList>
            <person name="Misner I."/>
            <person name="Blouin N."/>
            <person name="Leonard G."/>
            <person name="Richards T.A."/>
            <person name="Lane C.E."/>
        </authorList>
    </citation>
    <scope>NUCLEOTIDE SEQUENCE [LARGE SCALE GENOMIC DNA]</scope>
    <source>
        <strain evidence="2 3">ATCC 34112</strain>
    </source>
</reference>
<evidence type="ECO:0000256" key="1">
    <source>
        <dbReference type="SAM" id="MobiDB-lite"/>
    </source>
</evidence>
<dbReference type="Proteomes" id="UP000243217">
    <property type="component" value="Unassembled WGS sequence"/>
</dbReference>
<gene>
    <name evidence="2" type="ORF">THRCLA_20846</name>
</gene>
<feature type="region of interest" description="Disordered" evidence="1">
    <location>
        <begin position="42"/>
        <end position="62"/>
    </location>
</feature>
<sequence length="131" mass="14506">MAYDPKVRPTAIDVVRILRAQLFDNKSTKENIEIVQVEPVMEEKPKSVASSTTASSSSHNANINCPQCKESNSRINESCVSCNKVLLNAPAKINISVKRLQNANIDRCADARIATVSVILYQLTVWNVNVY</sequence>
<feature type="compositionally biased region" description="Low complexity" evidence="1">
    <location>
        <begin position="47"/>
        <end position="58"/>
    </location>
</feature>
<keyword evidence="3" id="KW-1185">Reference proteome</keyword>
<proteinExistence type="predicted"/>
<comment type="caution">
    <text evidence="2">The sequence shown here is derived from an EMBL/GenBank/DDBJ whole genome shotgun (WGS) entry which is preliminary data.</text>
</comment>
<protein>
    <submittedName>
        <fullName evidence="2">Uncharacterized protein</fullName>
    </submittedName>
</protein>